<evidence type="ECO:0000313" key="2">
    <source>
        <dbReference type="EMBL" id="CAG4997727.1"/>
    </source>
</evidence>
<protein>
    <submittedName>
        <fullName evidence="2">(apollo) hypothetical protein</fullName>
    </submittedName>
</protein>
<proteinExistence type="predicted"/>
<name>A0A8S3X267_PARAO</name>
<evidence type="ECO:0000313" key="3">
    <source>
        <dbReference type="Proteomes" id="UP000691718"/>
    </source>
</evidence>
<feature type="compositionally biased region" description="Low complexity" evidence="1">
    <location>
        <begin position="37"/>
        <end position="51"/>
    </location>
</feature>
<reference evidence="2" key="1">
    <citation type="submission" date="2021-04" db="EMBL/GenBank/DDBJ databases">
        <authorList>
            <person name="Tunstrom K."/>
        </authorList>
    </citation>
    <scope>NUCLEOTIDE SEQUENCE</scope>
</reference>
<dbReference type="AlphaFoldDB" id="A0A8S3X267"/>
<accession>A0A8S3X267</accession>
<feature type="compositionally biased region" description="Basic and acidic residues" evidence="1">
    <location>
        <begin position="65"/>
        <end position="74"/>
    </location>
</feature>
<keyword evidence="3" id="KW-1185">Reference proteome</keyword>
<dbReference type="OrthoDB" id="10506927at2759"/>
<comment type="caution">
    <text evidence="2">The sequence shown here is derived from an EMBL/GenBank/DDBJ whole genome shotgun (WGS) entry which is preliminary data.</text>
</comment>
<evidence type="ECO:0000256" key="1">
    <source>
        <dbReference type="SAM" id="MobiDB-lite"/>
    </source>
</evidence>
<gene>
    <name evidence="2" type="ORF">PAPOLLO_LOCUS13237</name>
</gene>
<dbReference type="Proteomes" id="UP000691718">
    <property type="component" value="Unassembled WGS sequence"/>
</dbReference>
<dbReference type="EMBL" id="CAJQZP010000935">
    <property type="protein sequence ID" value="CAG4997727.1"/>
    <property type="molecule type" value="Genomic_DNA"/>
</dbReference>
<feature type="region of interest" description="Disordered" evidence="1">
    <location>
        <begin position="37"/>
        <end position="74"/>
    </location>
</feature>
<sequence>MAKTVKKFPKIEQVKLKFDIMKLVHEKEIRWLDSLTESSASSSTMSEISSPSPQPFIHRMSSPYLREKSTSPSY</sequence>
<organism evidence="2 3">
    <name type="scientific">Parnassius apollo</name>
    <name type="common">Apollo butterfly</name>
    <name type="synonym">Papilio apollo</name>
    <dbReference type="NCBI Taxonomy" id="110799"/>
    <lineage>
        <taxon>Eukaryota</taxon>
        <taxon>Metazoa</taxon>
        <taxon>Ecdysozoa</taxon>
        <taxon>Arthropoda</taxon>
        <taxon>Hexapoda</taxon>
        <taxon>Insecta</taxon>
        <taxon>Pterygota</taxon>
        <taxon>Neoptera</taxon>
        <taxon>Endopterygota</taxon>
        <taxon>Lepidoptera</taxon>
        <taxon>Glossata</taxon>
        <taxon>Ditrysia</taxon>
        <taxon>Papilionoidea</taxon>
        <taxon>Papilionidae</taxon>
        <taxon>Parnassiinae</taxon>
        <taxon>Parnassini</taxon>
        <taxon>Parnassius</taxon>
        <taxon>Parnassius</taxon>
    </lineage>
</organism>